<sequence>MLAMLTFVSPVFGAPKKRKWFSKLSGKQLCCFRCVSCLQVEQPSRSHPNYWRNIAREVNKTLKEHSLEANNPINVTDEDSSVFVDTTTDEREEGGPTFIQQSSRVQLDSAEISHSNSMTTDSHSLYQNNSPNSTGMEEEPSDYSVQFSTSWNPNTSWLQFPDLVESADIRRKTQEISKHQKEDVFKYYIDSENNLRPFHDAISPMHIFSKESETQTVSEPSAWENWHQLSQKGNEDSSSLDESLDDEWSEIDRWRPVAVELEGYNPKLTEDTSEEVRIEKNKLSKRREAVAWQKWFSTQQYNLSSELWERRIGVTGKDCDKNTSIYKQWLADMEQGLEP</sequence>
<proteinExistence type="predicted"/>
<organism evidence="2 3">
    <name type="scientific">Galdieria sulphuraria</name>
    <name type="common">Red alga</name>
    <dbReference type="NCBI Taxonomy" id="130081"/>
    <lineage>
        <taxon>Eukaryota</taxon>
        <taxon>Rhodophyta</taxon>
        <taxon>Bangiophyceae</taxon>
        <taxon>Galdieriales</taxon>
        <taxon>Galdieriaceae</taxon>
        <taxon>Galdieria</taxon>
    </lineage>
</organism>
<reference evidence="3" key="1">
    <citation type="journal article" date="2013" name="Science">
        <title>Gene transfer from bacteria and archaea facilitated evolution of an extremophilic eukaryote.</title>
        <authorList>
            <person name="Schonknecht G."/>
            <person name="Chen W.H."/>
            <person name="Ternes C.M."/>
            <person name="Barbier G.G."/>
            <person name="Shrestha R.P."/>
            <person name="Stanke M."/>
            <person name="Brautigam A."/>
            <person name="Baker B.J."/>
            <person name="Banfield J.F."/>
            <person name="Garavito R.M."/>
            <person name="Carr K."/>
            <person name="Wilkerson C."/>
            <person name="Rensing S.A."/>
            <person name="Gagneul D."/>
            <person name="Dickenson N.E."/>
            <person name="Oesterhelt C."/>
            <person name="Lercher M.J."/>
            <person name="Weber A.P."/>
        </authorList>
    </citation>
    <scope>NUCLEOTIDE SEQUENCE [LARGE SCALE GENOMIC DNA]</scope>
    <source>
        <strain evidence="3">074W</strain>
    </source>
</reference>
<name>M2XXQ7_GALSU</name>
<dbReference type="AlphaFoldDB" id="M2XXQ7"/>
<evidence type="ECO:0000313" key="2">
    <source>
        <dbReference type="EMBL" id="EME28224.1"/>
    </source>
</evidence>
<gene>
    <name evidence="2" type="ORF">Gasu_42270</name>
</gene>
<dbReference type="KEGG" id="gsl:Gasu_42270"/>
<protein>
    <submittedName>
        <fullName evidence="2">Uncharacterized protein</fullName>
    </submittedName>
</protein>
<dbReference type="Gramene" id="EME28224">
    <property type="protein sequence ID" value="EME28224"/>
    <property type="gene ID" value="Gasu_42270"/>
</dbReference>
<dbReference type="RefSeq" id="XP_005704744.1">
    <property type="nucleotide sequence ID" value="XM_005704687.1"/>
</dbReference>
<feature type="region of interest" description="Disordered" evidence="1">
    <location>
        <begin position="113"/>
        <end position="140"/>
    </location>
</feature>
<evidence type="ECO:0000256" key="1">
    <source>
        <dbReference type="SAM" id="MobiDB-lite"/>
    </source>
</evidence>
<accession>M2XXQ7</accession>
<dbReference type="EMBL" id="KB454522">
    <property type="protein sequence ID" value="EME28224.1"/>
    <property type="molecule type" value="Genomic_DNA"/>
</dbReference>
<keyword evidence="3" id="KW-1185">Reference proteome</keyword>
<evidence type="ECO:0000313" key="3">
    <source>
        <dbReference type="Proteomes" id="UP000030680"/>
    </source>
</evidence>
<feature type="compositionally biased region" description="Polar residues" evidence="1">
    <location>
        <begin position="113"/>
        <end position="135"/>
    </location>
</feature>
<dbReference type="GeneID" id="17087079"/>
<dbReference type="Proteomes" id="UP000030680">
    <property type="component" value="Unassembled WGS sequence"/>
</dbReference>